<name>A0ABS6PR46_9PSED</name>
<comment type="caution">
    <text evidence="2">The sequence shown here is derived from an EMBL/GenBank/DDBJ whole genome shotgun (WGS) entry which is preliminary data.</text>
</comment>
<reference evidence="2" key="1">
    <citation type="submission" date="2021-06" db="EMBL/GenBank/DDBJ databases">
        <title>Updating the genus Pseudomonas: Description of 43 new species and partition of the Pseudomonas putida group.</title>
        <authorList>
            <person name="Girard L."/>
            <person name="Lood C."/>
            <person name="Vandamme P."/>
            <person name="Rokni-Zadeh H."/>
            <person name="Van Noort V."/>
            <person name="Hofte M."/>
            <person name="Lavigne R."/>
            <person name="De Mot R."/>
        </authorList>
    </citation>
    <scope>NUCLEOTIDE SEQUENCE</scope>
    <source>
        <strain evidence="2">SWRI79</strain>
    </source>
</reference>
<organism evidence="2 3">
    <name type="scientific">Pseudomonas farris</name>
    <dbReference type="NCBI Taxonomy" id="2841207"/>
    <lineage>
        <taxon>Bacteria</taxon>
        <taxon>Pseudomonadati</taxon>
        <taxon>Pseudomonadota</taxon>
        <taxon>Gammaproteobacteria</taxon>
        <taxon>Pseudomonadales</taxon>
        <taxon>Pseudomonadaceae</taxon>
        <taxon>Pseudomonas</taxon>
    </lineage>
</organism>
<proteinExistence type="predicted"/>
<dbReference type="InterPro" id="IPR000792">
    <property type="entry name" value="Tscrpt_reg_LuxR_C"/>
</dbReference>
<dbReference type="Pfam" id="PF00196">
    <property type="entry name" value="GerE"/>
    <property type="match status" value="1"/>
</dbReference>
<dbReference type="EMBL" id="JAHSTV010000002">
    <property type="protein sequence ID" value="MBV4462542.1"/>
    <property type="molecule type" value="Genomic_DNA"/>
</dbReference>
<feature type="domain" description="HTH luxR-type" evidence="1">
    <location>
        <begin position="1"/>
        <end position="51"/>
    </location>
</feature>
<evidence type="ECO:0000313" key="3">
    <source>
        <dbReference type="Proteomes" id="UP000886900"/>
    </source>
</evidence>
<protein>
    <submittedName>
        <fullName evidence="2">LuxR C-terminal-related transcriptional regulator</fullName>
    </submittedName>
</protein>
<dbReference type="PROSITE" id="PS50043">
    <property type="entry name" value="HTH_LUXR_2"/>
    <property type="match status" value="1"/>
</dbReference>
<dbReference type="Proteomes" id="UP000886900">
    <property type="component" value="Unassembled WGS sequence"/>
</dbReference>
<evidence type="ECO:0000259" key="1">
    <source>
        <dbReference type="PROSITE" id="PS50043"/>
    </source>
</evidence>
<evidence type="ECO:0000313" key="2">
    <source>
        <dbReference type="EMBL" id="MBV4462542.1"/>
    </source>
</evidence>
<dbReference type="SMART" id="SM00421">
    <property type="entry name" value="HTH_LUXR"/>
    <property type="match status" value="1"/>
</dbReference>
<sequence length="61" mass="6921">MQLISQGLDCRAISLQLHISPLTVRKHRSHIMAKKGLTHSAQLCVLAVGYYFRRTSHHSSH</sequence>
<accession>A0ABS6PR46</accession>
<gene>
    <name evidence="2" type="ORF">KVG95_04260</name>
</gene>
<keyword evidence="3" id="KW-1185">Reference proteome</keyword>